<keyword evidence="4" id="KW-0444">Lipid biosynthesis</keyword>
<feature type="transmembrane region" description="Helical" evidence="14">
    <location>
        <begin position="356"/>
        <end position="380"/>
    </location>
</feature>
<evidence type="ECO:0000256" key="12">
    <source>
        <dbReference type="ARBA" id="ARBA00023264"/>
    </source>
</evidence>
<feature type="transmembrane region" description="Helical" evidence="14">
    <location>
        <begin position="296"/>
        <end position="314"/>
    </location>
</feature>
<accession>A0A081A448</accession>
<comment type="subcellular location">
    <subcellularLocation>
        <location evidence="1">Cell membrane</location>
        <topology evidence="1">Multi-pass membrane protein</topology>
    </subcellularLocation>
</comment>
<evidence type="ECO:0000256" key="8">
    <source>
        <dbReference type="ARBA" id="ARBA00022989"/>
    </source>
</evidence>
<feature type="transmembrane region" description="Helical" evidence="14">
    <location>
        <begin position="386"/>
        <end position="408"/>
    </location>
</feature>
<proteinExistence type="inferred from homology"/>
<keyword evidence="8 14" id="KW-1133">Transmembrane helix</keyword>
<evidence type="ECO:0000256" key="3">
    <source>
        <dbReference type="ARBA" id="ARBA00022475"/>
    </source>
</evidence>
<dbReference type="Pfam" id="PF01148">
    <property type="entry name" value="CTP_transf_1"/>
    <property type="match status" value="1"/>
</dbReference>
<dbReference type="PROSITE" id="PS01315">
    <property type="entry name" value="CDS"/>
    <property type="match status" value="1"/>
</dbReference>
<dbReference type="Proteomes" id="UP000028582">
    <property type="component" value="Unassembled WGS sequence"/>
</dbReference>
<gene>
    <name evidence="15" type="ORF">F444_10427</name>
</gene>
<comment type="catalytic activity">
    <reaction evidence="13">
        <text>a 1,2-diacyl-sn-glycero-3-phosphate + CTP + H(+) = a CDP-1,2-diacyl-sn-glycerol + diphosphate</text>
        <dbReference type="Rhea" id="RHEA:16229"/>
        <dbReference type="ChEBI" id="CHEBI:15378"/>
        <dbReference type="ChEBI" id="CHEBI:33019"/>
        <dbReference type="ChEBI" id="CHEBI:37563"/>
        <dbReference type="ChEBI" id="CHEBI:58332"/>
        <dbReference type="ChEBI" id="CHEBI:58608"/>
        <dbReference type="EC" id="2.7.7.41"/>
    </reaction>
</comment>
<evidence type="ECO:0000256" key="11">
    <source>
        <dbReference type="ARBA" id="ARBA00023209"/>
    </source>
</evidence>
<keyword evidence="11" id="KW-0594">Phospholipid biosynthesis</keyword>
<dbReference type="AlphaFoldDB" id="A0A081A448"/>
<feature type="transmembrane region" description="Helical" evidence="14">
    <location>
        <begin position="326"/>
        <end position="344"/>
    </location>
</feature>
<dbReference type="PANTHER" id="PTHR46382:SF1">
    <property type="entry name" value="PHOSPHATIDATE CYTIDYLYLTRANSFERASE"/>
    <property type="match status" value="1"/>
</dbReference>
<keyword evidence="6 13" id="KW-0812">Transmembrane</keyword>
<dbReference type="GO" id="GO:0004605">
    <property type="term" value="F:phosphatidate cytidylyltransferase activity"/>
    <property type="evidence" value="ECO:0007669"/>
    <property type="project" value="UniProtKB-EC"/>
</dbReference>
<feature type="transmembrane region" description="Helical" evidence="14">
    <location>
        <begin position="80"/>
        <end position="99"/>
    </location>
</feature>
<keyword evidence="10 14" id="KW-0472">Membrane</keyword>
<feature type="transmembrane region" description="Helical" evidence="14">
    <location>
        <begin position="105"/>
        <end position="123"/>
    </location>
</feature>
<dbReference type="EC" id="2.7.7.41" evidence="13"/>
<dbReference type="GO" id="GO:0005886">
    <property type="term" value="C:plasma membrane"/>
    <property type="evidence" value="ECO:0007669"/>
    <property type="project" value="UniProtKB-SubCell"/>
</dbReference>
<dbReference type="PANTHER" id="PTHR46382">
    <property type="entry name" value="PHOSPHATIDATE CYTIDYLYLTRANSFERASE"/>
    <property type="match status" value="1"/>
</dbReference>
<comment type="pathway">
    <text evidence="13">Phospholipid metabolism; CDP-diacylglycerol biosynthesis; CDP-diacylglycerol from sn-glycerol 3-phosphate: step 3/3.</text>
</comment>
<name>A0A081A448_PHYNI</name>
<evidence type="ECO:0000256" key="7">
    <source>
        <dbReference type="ARBA" id="ARBA00022695"/>
    </source>
</evidence>
<comment type="caution">
    <text evidence="15">The sequence shown here is derived from an EMBL/GenBank/DDBJ whole genome shotgun (WGS) entry which is preliminary data.</text>
</comment>
<evidence type="ECO:0000313" key="15">
    <source>
        <dbReference type="EMBL" id="ETO73659.1"/>
    </source>
</evidence>
<dbReference type="OrthoDB" id="10260889at2759"/>
<dbReference type="EMBL" id="ANJA01001856">
    <property type="protein sequence ID" value="ETO73659.1"/>
    <property type="molecule type" value="Genomic_DNA"/>
</dbReference>
<evidence type="ECO:0000256" key="13">
    <source>
        <dbReference type="RuleBase" id="RU003938"/>
    </source>
</evidence>
<evidence type="ECO:0000256" key="14">
    <source>
        <dbReference type="SAM" id="Phobius"/>
    </source>
</evidence>
<dbReference type="GO" id="GO:0016024">
    <property type="term" value="P:CDP-diacylglycerol biosynthetic process"/>
    <property type="evidence" value="ECO:0007669"/>
    <property type="project" value="UniProtKB-UniPathway"/>
</dbReference>
<dbReference type="UniPathway" id="UPA00557">
    <property type="reaction ID" value="UER00614"/>
</dbReference>
<evidence type="ECO:0000256" key="4">
    <source>
        <dbReference type="ARBA" id="ARBA00022516"/>
    </source>
</evidence>
<feature type="transmembrane region" description="Helical" evidence="14">
    <location>
        <begin position="237"/>
        <end position="261"/>
    </location>
</feature>
<evidence type="ECO:0000256" key="2">
    <source>
        <dbReference type="ARBA" id="ARBA00010185"/>
    </source>
</evidence>
<evidence type="ECO:0000256" key="5">
    <source>
        <dbReference type="ARBA" id="ARBA00022679"/>
    </source>
</evidence>
<keyword evidence="3" id="KW-1003">Cell membrane</keyword>
<evidence type="ECO:0000256" key="9">
    <source>
        <dbReference type="ARBA" id="ARBA00023098"/>
    </source>
</evidence>
<protein>
    <recommendedName>
        <fullName evidence="13">Phosphatidate cytidylyltransferase</fullName>
        <ecNumber evidence="13">2.7.7.41</ecNumber>
    </recommendedName>
</protein>
<dbReference type="InterPro" id="IPR000374">
    <property type="entry name" value="PC_trans"/>
</dbReference>
<keyword evidence="5 13" id="KW-0808">Transferase</keyword>
<comment type="similarity">
    <text evidence="2 13">Belongs to the CDS family.</text>
</comment>
<evidence type="ECO:0000256" key="6">
    <source>
        <dbReference type="ARBA" id="ARBA00022692"/>
    </source>
</evidence>
<evidence type="ECO:0000313" key="16">
    <source>
        <dbReference type="Proteomes" id="UP000028582"/>
    </source>
</evidence>
<sequence>MAHKKSRTMRVSLLNAPMSSESSCCRDPRRSGATTIPQSSLETLLSPQGGYLSFALEPSSPRLEHPRCSKYWAIFQLNTVQRIVSAIVLAPLVTVFLWLSPAFATSTVCSFVTSACSYEYAWLSNRIRLRIITRLEALEGVWNENSTGFNSTFISSQTVEADAITGRNFSSQSQRVSTDLHSRALQSSQTDIRSRLEEQEQEDIAHVDEALCTLETRLKRHAVSEIALLYFNDTDKLAAGCVSVVICAASSTLFLLSIGHAQALQATEFYESRWFYAIATSFVAGFCACLAPDWQYAFTILVQYGVFTVLTMYSTGCPLNDFSCGIGLEPEVAFLIGILLLLICRFTACRSGIEAFLSFILDVLGLLYISGTLSILVAFVDDERKVLYRELLIALLYIVWAADTGAYITGKTLELTKYPYHNPLAAHLSKNKDYEGTLGAVVFGIGAMAVVSKALDLPGSFGSKVLFTIVAVITGRIGDLFESLLKRAAGVKDSGKLIPGHGGMLDRIDALMFATLIFSRYYHVV</sequence>
<evidence type="ECO:0000256" key="10">
    <source>
        <dbReference type="ARBA" id="ARBA00023136"/>
    </source>
</evidence>
<keyword evidence="9" id="KW-0443">Lipid metabolism</keyword>
<evidence type="ECO:0000256" key="1">
    <source>
        <dbReference type="ARBA" id="ARBA00004651"/>
    </source>
</evidence>
<keyword evidence="7 13" id="KW-0548">Nucleotidyltransferase</keyword>
<organism evidence="15 16">
    <name type="scientific">Phytophthora nicotianae P1976</name>
    <dbReference type="NCBI Taxonomy" id="1317066"/>
    <lineage>
        <taxon>Eukaryota</taxon>
        <taxon>Sar</taxon>
        <taxon>Stramenopiles</taxon>
        <taxon>Oomycota</taxon>
        <taxon>Peronosporomycetes</taxon>
        <taxon>Peronosporales</taxon>
        <taxon>Peronosporaceae</taxon>
        <taxon>Phytophthora</taxon>
    </lineage>
</organism>
<feature type="transmembrane region" description="Helical" evidence="14">
    <location>
        <begin position="273"/>
        <end position="291"/>
    </location>
</feature>
<keyword evidence="12" id="KW-1208">Phospholipid metabolism</keyword>
<reference evidence="15 16" key="1">
    <citation type="submission" date="2013-11" db="EMBL/GenBank/DDBJ databases">
        <title>The Genome Sequence of Phytophthora parasitica P1976.</title>
        <authorList>
            <consortium name="The Broad Institute Genomics Platform"/>
            <person name="Russ C."/>
            <person name="Tyler B."/>
            <person name="Panabieres F."/>
            <person name="Shan W."/>
            <person name="Tripathy S."/>
            <person name="Grunwald N."/>
            <person name="Machado M."/>
            <person name="Johnson C.S."/>
            <person name="Walker B."/>
            <person name="Young S."/>
            <person name="Zeng Q."/>
            <person name="Gargeya S."/>
            <person name="Fitzgerald M."/>
            <person name="Haas B."/>
            <person name="Abouelleil A."/>
            <person name="Allen A.W."/>
            <person name="Alvarado L."/>
            <person name="Arachchi H.M."/>
            <person name="Berlin A.M."/>
            <person name="Chapman S.B."/>
            <person name="Gainer-Dewar J."/>
            <person name="Goldberg J."/>
            <person name="Griggs A."/>
            <person name="Gujja S."/>
            <person name="Hansen M."/>
            <person name="Howarth C."/>
            <person name="Imamovic A."/>
            <person name="Ireland A."/>
            <person name="Larimer J."/>
            <person name="McCowan C."/>
            <person name="Murphy C."/>
            <person name="Pearson M."/>
            <person name="Poon T.W."/>
            <person name="Priest M."/>
            <person name="Roberts A."/>
            <person name="Saif S."/>
            <person name="Shea T."/>
            <person name="Sisk P."/>
            <person name="Sykes S."/>
            <person name="Wortman J."/>
            <person name="Nusbaum C."/>
            <person name="Birren B."/>
        </authorList>
    </citation>
    <scope>NUCLEOTIDE SEQUENCE [LARGE SCALE GENOMIC DNA]</scope>
    <source>
        <strain evidence="15 16">P1976</strain>
    </source>
</reference>